<dbReference type="PANTHER" id="PTHR23026:SF123">
    <property type="entry name" value="NAD(P)H NITROREDUCTASE RV3131-RELATED"/>
    <property type="match status" value="1"/>
</dbReference>
<dbReference type="Pfam" id="PF00881">
    <property type="entry name" value="Nitroreductase"/>
    <property type="match status" value="1"/>
</dbReference>
<dbReference type="InterPro" id="IPR050627">
    <property type="entry name" value="Nitroreductase/BluB"/>
</dbReference>
<dbReference type="Gene3D" id="3.40.109.10">
    <property type="entry name" value="NADH Oxidase"/>
    <property type="match status" value="1"/>
</dbReference>
<evidence type="ECO:0000259" key="2">
    <source>
        <dbReference type="Pfam" id="PF00881"/>
    </source>
</evidence>
<keyword evidence="4" id="KW-1185">Reference proteome</keyword>
<sequence length="319" mass="34539">MHATLLQAAWEARLAPSILNTQPWRWRSGGARLELHANPARQLLHIDPRGRLMILSCGAVLHHARVVLDALGYEPVVERWPDSGRPMLLAHVGAGPERPAGRESVMAYRSLRLRRTDRRPFRAGARVPFDTFAWLRSAAEQEGAHLYVLRGQDMEFLRYAARGAHAVGAHDLRSVAEVRRWTSRDPAAGDGVPPGTVVPEVDRPVPVRDFGLGAAAALDPGDGDDTGAEFLVVATEHDNRWDWLSAGEATSAVWLAATAHGLAVSPMSEMVEVPGARTLIRSLLPVPGQPQLVLRVGVPQSPAPQASPRRPAAGIVAET</sequence>
<dbReference type="AlphaFoldDB" id="A0A9W6KH96"/>
<dbReference type="GO" id="GO:0016491">
    <property type="term" value="F:oxidoreductase activity"/>
    <property type="evidence" value="ECO:0007669"/>
    <property type="project" value="InterPro"/>
</dbReference>
<feature type="region of interest" description="Disordered" evidence="1">
    <location>
        <begin position="299"/>
        <end position="319"/>
    </location>
</feature>
<comment type="caution">
    <text evidence="3">The sequence shown here is derived from an EMBL/GenBank/DDBJ whole genome shotgun (WGS) entry which is preliminary data.</text>
</comment>
<dbReference type="EMBL" id="BSFP01000016">
    <property type="protein sequence ID" value="GLL01493.1"/>
    <property type="molecule type" value="Genomic_DNA"/>
</dbReference>
<dbReference type="NCBIfam" id="NF047509">
    <property type="entry name" value="Rv3131_FMN_oxido"/>
    <property type="match status" value="1"/>
</dbReference>
<dbReference type="InterPro" id="IPR000415">
    <property type="entry name" value="Nitroreductase-like"/>
</dbReference>
<dbReference type="Proteomes" id="UP001143480">
    <property type="component" value="Unassembled WGS sequence"/>
</dbReference>
<reference evidence="3" key="2">
    <citation type="submission" date="2023-01" db="EMBL/GenBank/DDBJ databases">
        <authorList>
            <person name="Sun Q."/>
            <person name="Evtushenko L."/>
        </authorList>
    </citation>
    <scope>NUCLEOTIDE SEQUENCE</scope>
    <source>
        <strain evidence="3">VKM Ac-1321</strain>
    </source>
</reference>
<gene>
    <name evidence="3" type="ORF">GCM10017581_032340</name>
</gene>
<evidence type="ECO:0000313" key="3">
    <source>
        <dbReference type="EMBL" id="GLL01493.1"/>
    </source>
</evidence>
<dbReference type="InterPro" id="IPR029479">
    <property type="entry name" value="Nitroreductase"/>
</dbReference>
<feature type="domain" description="Nitroreductase" evidence="2">
    <location>
        <begin position="228"/>
        <end position="297"/>
    </location>
</feature>
<protein>
    <submittedName>
        <fullName evidence="3">NAD(P)H nitroreductase</fullName>
    </submittedName>
</protein>
<accession>A0A9W6KH96</accession>
<dbReference type="PANTHER" id="PTHR23026">
    <property type="entry name" value="NADPH NITROREDUCTASE"/>
    <property type="match status" value="1"/>
</dbReference>
<dbReference type="SUPFAM" id="SSF55469">
    <property type="entry name" value="FMN-dependent nitroreductase-like"/>
    <property type="match status" value="1"/>
</dbReference>
<dbReference type="RefSeq" id="WP_261964951.1">
    <property type="nucleotide sequence ID" value="NZ_BAAAXA010000001.1"/>
</dbReference>
<feature type="compositionally biased region" description="Low complexity" evidence="1">
    <location>
        <begin position="299"/>
        <end position="313"/>
    </location>
</feature>
<evidence type="ECO:0000313" key="4">
    <source>
        <dbReference type="Proteomes" id="UP001143480"/>
    </source>
</evidence>
<evidence type="ECO:0000256" key="1">
    <source>
        <dbReference type="SAM" id="MobiDB-lite"/>
    </source>
</evidence>
<organism evidence="3 4">
    <name type="scientific">Dactylosporangium matsuzakiense</name>
    <dbReference type="NCBI Taxonomy" id="53360"/>
    <lineage>
        <taxon>Bacteria</taxon>
        <taxon>Bacillati</taxon>
        <taxon>Actinomycetota</taxon>
        <taxon>Actinomycetes</taxon>
        <taxon>Micromonosporales</taxon>
        <taxon>Micromonosporaceae</taxon>
        <taxon>Dactylosporangium</taxon>
    </lineage>
</organism>
<proteinExistence type="predicted"/>
<reference evidence="3" key="1">
    <citation type="journal article" date="2014" name="Int. J. Syst. Evol. Microbiol.">
        <title>Complete genome sequence of Corynebacterium casei LMG S-19264T (=DSM 44701T), isolated from a smear-ripened cheese.</title>
        <authorList>
            <consortium name="US DOE Joint Genome Institute (JGI-PGF)"/>
            <person name="Walter F."/>
            <person name="Albersmeier A."/>
            <person name="Kalinowski J."/>
            <person name="Ruckert C."/>
        </authorList>
    </citation>
    <scope>NUCLEOTIDE SEQUENCE</scope>
    <source>
        <strain evidence="3">VKM Ac-1321</strain>
    </source>
</reference>
<name>A0A9W6KH96_9ACTN</name>